<protein>
    <submittedName>
        <fullName evidence="3">LALA0S11e02410g1_1</fullName>
    </submittedName>
</protein>
<dbReference type="Pfam" id="PF09811">
    <property type="entry name" value="Yae1_N"/>
    <property type="match status" value="1"/>
</dbReference>
<dbReference type="PANTHER" id="PTHR28532">
    <property type="entry name" value="GEO13458P1"/>
    <property type="match status" value="1"/>
</dbReference>
<dbReference type="RefSeq" id="XP_022630572.1">
    <property type="nucleotide sequence ID" value="XM_022775196.1"/>
</dbReference>
<dbReference type="InterPro" id="IPR052436">
    <property type="entry name" value="LTO1_adapter"/>
</dbReference>
<gene>
    <name evidence="3" type="ORF">LALA0_S11e02410g</name>
</gene>
<dbReference type="InterPro" id="IPR019191">
    <property type="entry name" value="Essential_protein_Yae1_N"/>
</dbReference>
<accession>A0A0C7NDD9</accession>
<organism evidence="3 4">
    <name type="scientific">Lachancea lanzarotensis</name>
    <dbReference type="NCBI Taxonomy" id="1245769"/>
    <lineage>
        <taxon>Eukaryota</taxon>
        <taxon>Fungi</taxon>
        <taxon>Dikarya</taxon>
        <taxon>Ascomycota</taxon>
        <taxon>Saccharomycotina</taxon>
        <taxon>Saccharomycetes</taxon>
        <taxon>Saccharomycetales</taxon>
        <taxon>Saccharomycetaceae</taxon>
        <taxon>Lachancea</taxon>
    </lineage>
</organism>
<dbReference type="STRING" id="1245769.A0A0C7NDD9"/>
<feature type="domain" description="Essential protein Yae1 N-terminal" evidence="2">
    <location>
        <begin position="18"/>
        <end position="56"/>
    </location>
</feature>
<dbReference type="Proteomes" id="UP000054304">
    <property type="component" value="Unassembled WGS sequence"/>
</dbReference>
<dbReference type="GeneID" id="34687912"/>
<sequence length="163" mass="18537">MDFFDYVLNLEEQFYQEGYQEGRHENLAHNLIEGKQYGLQVGFQRFILIGLVQGCCSVLKTLELNASIDKNIDLIVGLISEIPGDNEDVSVLTYERNLVKLKNKFRVLLMALSKHWKHLAPDSGDRLTFEAVEKMSKIVAGELNAFAEETDAESTPQPQADMW</sequence>
<evidence type="ECO:0000313" key="4">
    <source>
        <dbReference type="Proteomes" id="UP000054304"/>
    </source>
</evidence>
<dbReference type="EMBL" id="LN736370">
    <property type="protein sequence ID" value="CEP64364.1"/>
    <property type="molecule type" value="Genomic_DNA"/>
</dbReference>
<dbReference type="PANTHER" id="PTHR28532:SF1">
    <property type="entry name" value="ORAL CANCER OVEREXPRESSED 1"/>
    <property type="match status" value="1"/>
</dbReference>
<keyword evidence="4" id="KW-1185">Reference proteome</keyword>
<proteinExistence type="inferred from homology"/>
<dbReference type="AlphaFoldDB" id="A0A0C7NDD9"/>
<evidence type="ECO:0000313" key="3">
    <source>
        <dbReference type="EMBL" id="CEP64364.1"/>
    </source>
</evidence>
<name>A0A0C7NDD9_9SACH</name>
<dbReference type="OrthoDB" id="48036at2759"/>
<reference evidence="3 4" key="1">
    <citation type="submission" date="2014-12" db="EMBL/GenBank/DDBJ databases">
        <authorList>
            <person name="Neuveglise Cecile"/>
        </authorList>
    </citation>
    <scope>NUCLEOTIDE SEQUENCE [LARGE SCALE GENOMIC DNA]</scope>
    <source>
        <strain evidence="3 4">CBS 12615</strain>
    </source>
</reference>
<dbReference type="HOGENOM" id="CLU_136375_0_0_1"/>
<evidence type="ECO:0000259" key="2">
    <source>
        <dbReference type="Pfam" id="PF09811"/>
    </source>
</evidence>
<comment type="similarity">
    <text evidence="1">Belongs to the LTO1 family.</text>
</comment>
<evidence type="ECO:0000256" key="1">
    <source>
        <dbReference type="ARBA" id="ARBA00038090"/>
    </source>
</evidence>